<dbReference type="SMART" id="SM00279">
    <property type="entry name" value="HhH2"/>
    <property type="match status" value="1"/>
</dbReference>
<dbReference type="GO" id="GO:0005634">
    <property type="term" value="C:nucleus"/>
    <property type="evidence" value="ECO:0007669"/>
    <property type="project" value="UniProtKB-SubCell"/>
</dbReference>
<feature type="compositionally biased region" description="Low complexity" evidence="14">
    <location>
        <begin position="577"/>
        <end position="603"/>
    </location>
</feature>
<evidence type="ECO:0000259" key="15">
    <source>
        <dbReference type="SMART" id="SM00484"/>
    </source>
</evidence>
<protein>
    <submittedName>
        <fullName evidence="17">Exodeoxyribonuclease 1</fullName>
    </submittedName>
</protein>
<dbReference type="PRINTS" id="PR00853">
    <property type="entry name" value="XPGRADSUPER"/>
</dbReference>
<keyword evidence="7" id="KW-0378">Hydrolase</keyword>
<evidence type="ECO:0000256" key="14">
    <source>
        <dbReference type="SAM" id="MobiDB-lite"/>
    </source>
</evidence>
<evidence type="ECO:0000313" key="18">
    <source>
        <dbReference type="Proteomes" id="UP000030106"/>
    </source>
</evidence>
<dbReference type="InterPro" id="IPR006085">
    <property type="entry name" value="XPG_DNA_repair_N"/>
</dbReference>
<dbReference type="Gene3D" id="3.40.50.1010">
    <property type="entry name" value="5'-nuclease"/>
    <property type="match status" value="1"/>
</dbReference>
<dbReference type="Pfam" id="PF00752">
    <property type="entry name" value="XPG_N"/>
    <property type="match status" value="1"/>
</dbReference>
<name>A0A0A2WCQ2_BEABA</name>
<accession>A0A0A2WCQ2</accession>
<feature type="domain" description="XPG-I" evidence="15">
    <location>
        <begin position="138"/>
        <end position="208"/>
    </location>
</feature>
<dbReference type="GO" id="GO:0003677">
    <property type="term" value="F:DNA binding"/>
    <property type="evidence" value="ECO:0007669"/>
    <property type="project" value="UniProtKB-KW"/>
</dbReference>
<evidence type="ECO:0000256" key="11">
    <source>
        <dbReference type="ARBA" id="ARBA00023125"/>
    </source>
</evidence>
<comment type="similarity">
    <text evidence="3">Belongs to the XPG/RAD2 endonuclease family. EXO1 subfamily.</text>
</comment>
<proteinExistence type="inferred from homology"/>
<gene>
    <name evidence="17" type="ORF">BBAD15_g3864</name>
</gene>
<feature type="domain" description="XPG N-terminal" evidence="16">
    <location>
        <begin position="1"/>
        <end position="99"/>
    </location>
</feature>
<dbReference type="FunFam" id="1.10.150.20:FF:000011">
    <property type="entry name" value="exonuclease 1"/>
    <property type="match status" value="1"/>
</dbReference>
<dbReference type="PANTHER" id="PTHR11081:SF65">
    <property type="entry name" value="DNA DAMAGE-INDUCIBLE PROTEIN DIN7-RELATED"/>
    <property type="match status" value="1"/>
</dbReference>
<evidence type="ECO:0000256" key="6">
    <source>
        <dbReference type="ARBA" id="ARBA00022763"/>
    </source>
</evidence>
<comment type="cofactor">
    <cofactor evidence="1">
        <name>Mg(2+)</name>
        <dbReference type="ChEBI" id="CHEBI:18420"/>
    </cofactor>
</comment>
<keyword evidence="9" id="KW-0460">Magnesium</keyword>
<keyword evidence="13" id="KW-0539">Nucleus</keyword>
<feature type="region of interest" description="Disordered" evidence="14">
    <location>
        <begin position="560"/>
        <end position="639"/>
    </location>
</feature>
<dbReference type="GO" id="GO:0006281">
    <property type="term" value="P:DNA repair"/>
    <property type="evidence" value="ECO:0007669"/>
    <property type="project" value="UniProtKB-KW"/>
</dbReference>
<keyword evidence="8" id="KW-0269">Exonuclease</keyword>
<evidence type="ECO:0000256" key="8">
    <source>
        <dbReference type="ARBA" id="ARBA00022839"/>
    </source>
</evidence>
<evidence type="ECO:0000256" key="3">
    <source>
        <dbReference type="ARBA" id="ARBA00010563"/>
    </source>
</evidence>
<dbReference type="HOGENOM" id="CLU_008978_2_1_1"/>
<dbReference type="InterPro" id="IPR006086">
    <property type="entry name" value="XPG-I_dom"/>
</dbReference>
<keyword evidence="6" id="KW-0227">DNA damage</keyword>
<dbReference type="InterPro" id="IPR037315">
    <property type="entry name" value="EXO1_H3TH"/>
</dbReference>
<dbReference type="InterPro" id="IPR036279">
    <property type="entry name" value="5-3_exonuclease_C_sf"/>
</dbReference>
<dbReference type="InterPro" id="IPR006084">
    <property type="entry name" value="XPG/Rad2"/>
</dbReference>
<dbReference type="PANTHER" id="PTHR11081">
    <property type="entry name" value="FLAP ENDONUCLEASE FAMILY MEMBER"/>
    <property type="match status" value="1"/>
</dbReference>
<dbReference type="SUPFAM" id="SSF47807">
    <property type="entry name" value="5' to 3' exonuclease, C-terminal subdomain"/>
    <property type="match status" value="1"/>
</dbReference>
<dbReference type="STRING" id="1245745.A0A0A2WCQ2"/>
<evidence type="ECO:0000256" key="10">
    <source>
        <dbReference type="ARBA" id="ARBA00022881"/>
    </source>
</evidence>
<dbReference type="FunFam" id="3.40.50.1010:FF:000002">
    <property type="entry name" value="Exonuclease 1, putative"/>
    <property type="match status" value="1"/>
</dbReference>
<keyword evidence="5" id="KW-0479">Metal-binding</keyword>
<dbReference type="Pfam" id="PF00867">
    <property type="entry name" value="XPG_I"/>
    <property type="match status" value="1"/>
</dbReference>
<dbReference type="GO" id="GO:0046872">
    <property type="term" value="F:metal ion binding"/>
    <property type="evidence" value="ECO:0007669"/>
    <property type="project" value="UniProtKB-KW"/>
</dbReference>
<dbReference type="SUPFAM" id="SSF88723">
    <property type="entry name" value="PIN domain-like"/>
    <property type="match status" value="1"/>
</dbReference>
<dbReference type="Gene3D" id="1.10.150.20">
    <property type="entry name" value="5' to 3' exonuclease, C-terminal subdomain"/>
    <property type="match status" value="1"/>
</dbReference>
<dbReference type="eggNOG" id="KOG2518">
    <property type="taxonomic scope" value="Eukaryota"/>
</dbReference>
<evidence type="ECO:0000256" key="13">
    <source>
        <dbReference type="ARBA" id="ARBA00023242"/>
    </source>
</evidence>
<dbReference type="GO" id="GO:0017108">
    <property type="term" value="F:5'-flap endonuclease activity"/>
    <property type="evidence" value="ECO:0007669"/>
    <property type="project" value="TreeGrafter"/>
</dbReference>
<dbReference type="CDD" id="cd09908">
    <property type="entry name" value="H3TH_EXO1"/>
    <property type="match status" value="1"/>
</dbReference>
<dbReference type="InterPro" id="IPR029060">
    <property type="entry name" value="PIN-like_dom_sf"/>
</dbReference>
<feature type="compositionally biased region" description="Polar residues" evidence="14">
    <location>
        <begin position="560"/>
        <end position="573"/>
    </location>
</feature>
<dbReference type="EMBL" id="ANFO01000276">
    <property type="protein sequence ID" value="KGQ10779.1"/>
    <property type="molecule type" value="Genomic_DNA"/>
</dbReference>
<dbReference type="SMART" id="SM00484">
    <property type="entry name" value="XPGI"/>
    <property type="match status" value="1"/>
</dbReference>
<dbReference type="AlphaFoldDB" id="A0A0A2WCQ2"/>
<dbReference type="OrthoDB" id="26491at2759"/>
<sequence>MGVSGLLPLLKSIQRPIELKTCRGQTLGVDAYGWLHRAAFSCAVELGQGKPTTRYVTTAMHRVRMLLHFGIKPYMVFDGDYLPSKAATEDSRAKKREEKKQLAKDLMKAGKPGQATQEFQKCVDITPEMASTLIQELKKMGISYVVAPYEADAQLVYLERKGLVDGILSDDSDLLVFGAKRLLTKLDQYGNCIEINRRDFGACREVSLTGWSDTEFRRMAIMSGCDYLAGLPGVGLKTAHRLMRKSKTPERVVRMLQFDGKRVSENYLTQFYQAELTFLHQWVFCPVQKGLVHLTDLDETRTAAEMPFIGAYVAPDIARGVAAGDLNPMTKEPMILHLTPSKRKLAQTRPYSGTPATTQAPAKPITSFFKTPYRKPMGEMDPNCFSIDAERVAQLTNGGTVPRVFPLPRPYIETNQPPQSPDRRSQQSTLRGTSPRLYRRRIGTPKNMAAHTAGKPLFARPKESVVGTPRLETQRRPQKKARLCDEIELIETSPKSSKFFPTKTPLAGTETAAPARMEGYLFSDDSIEEALKGLPETDSWVPSVRTEPIKLAVFEDANQDSNSQYTTCESSPVETDLSSLSRIESTESLSSSMEPRSMPPSKSIVPLSQATKTPAHRSLSKFTSTWTSSPQTPLSTPSSNISVQSCVFSAGLSTTSTAASSVRSAYTTPLARLGAKAAHSPHFPPNMAASWRHANNDKVAAALGGHLLAVNPAFVPLPKVDINEVEALHMPCGGGGSEDQIVPDSEGEDDEDFKLPPGKRFNPLQFTFR</sequence>
<keyword evidence="4" id="KW-0540">Nuclease</keyword>
<comment type="subcellular location">
    <subcellularLocation>
        <location evidence="2">Nucleus</location>
    </subcellularLocation>
</comment>
<keyword evidence="12" id="KW-0234">DNA repair</keyword>
<evidence type="ECO:0000256" key="12">
    <source>
        <dbReference type="ARBA" id="ARBA00023204"/>
    </source>
</evidence>
<evidence type="ECO:0000313" key="17">
    <source>
        <dbReference type="EMBL" id="KGQ10779.1"/>
    </source>
</evidence>
<dbReference type="InterPro" id="IPR044752">
    <property type="entry name" value="PIN-like_EXO1"/>
</dbReference>
<comment type="caution">
    <text evidence="17">The sequence shown here is derived from an EMBL/GenBank/DDBJ whole genome shotgun (WGS) entry which is preliminary data.</text>
</comment>
<feature type="region of interest" description="Disordered" evidence="14">
    <location>
        <begin position="399"/>
        <end position="438"/>
    </location>
</feature>
<keyword evidence="10" id="KW-0267">Excision nuclease</keyword>
<evidence type="ECO:0000256" key="5">
    <source>
        <dbReference type="ARBA" id="ARBA00022723"/>
    </source>
</evidence>
<dbReference type="CDD" id="cd09857">
    <property type="entry name" value="PIN_EXO1"/>
    <property type="match status" value="1"/>
</dbReference>
<evidence type="ECO:0000259" key="16">
    <source>
        <dbReference type="SMART" id="SM00485"/>
    </source>
</evidence>
<evidence type="ECO:0000256" key="9">
    <source>
        <dbReference type="ARBA" id="ARBA00022842"/>
    </source>
</evidence>
<feature type="region of interest" description="Disordered" evidence="14">
    <location>
        <begin position="733"/>
        <end position="756"/>
    </location>
</feature>
<evidence type="ECO:0000256" key="1">
    <source>
        <dbReference type="ARBA" id="ARBA00001946"/>
    </source>
</evidence>
<evidence type="ECO:0000256" key="4">
    <source>
        <dbReference type="ARBA" id="ARBA00022722"/>
    </source>
</evidence>
<evidence type="ECO:0000256" key="7">
    <source>
        <dbReference type="ARBA" id="ARBA00022801"/>
    </source>
</evidence>
<dbReference type="Proteomes" id="UP000030106">
    <property type="component" value="Unassembled WGS sequence"/>
</dbReference>
<reference evidence="17 18" key="1">
    <citation type="submission" date="2012-10" db="EMBL/GenBank/DDBJ databases">
        <title>Genome sequencing and analysis of entomopathogenic fungi Beauveria bassiana D1-5.</title>
        <authorList>
            <person name="Li Q."/>
            <person name="Wang L."/>
            <person name="Zhang Z."/>
            <person name="Wang Q."/>
            <person name="Ren J."/>
            <person name="Wang M."/>
            <person name="Xu W."/>
            <person name="Wang J."/>
            <person name="Lu Y."/>
            <person name="Du Q."/>
            <person name="Sun Z."/>
        </authorList>
    </citation>
    <scope>NUCLEOTIDE SEQUENCE [LARGE SCALE GENOMIC DNA]</scope>
    <source>
        <strain evidence="17 18">D1-5</strain>
    </source>
</reference>
<feature type="compositionally biased region" description="Low complexity" evidence="14">
    <location>
        <begin position="623"/>
        <end position="639"/>
    </location>
</feature>
<dbReference type="SMART" id="SM00485">
    <property type="entry name" value="XPGN"/>
    <property type="match status" value="1"/>
</dbReference>
<keyword evidence="11" id="KW-0238">DNA-binding</keyword>
<organism evidence="17 18">
    <name type="scientific">Beauveria bassiana D1-5</name>
    <dbReference type="NCBI Taxonomy" id="1245745"/>
    <lineage>
        <taxon>Eukaryota</taxon>
        <taxon>Fungi</taxon>
        <taxon>Dikarya</taxon>
        <taxon>Ascomycota</taxon>
        <taxon>Pezizomycotina</taxon>
        <taxon>Sordariomycetes</taxon>
        <taxon>Hypocreomycetidae</taxon>
        <taxon>Hypocreales</taxon>
        <taxon>Cordycipitaceae</taxon>
        <taxon>Beauveria</taxon>
    </lineage>
</organism>
<evidence type="ECO:0000256" key="2">
    <source>
        <dbReference type="ARBA" id="ARBA00004123"/>
    </source>
</evidence>
<dbReference type="GO" id="GO:0035312">
    <property type="term" value="F:5'-3' DNA exonuclease activity"/>
    <property type="evidence" value="ECO:0007669"/>
    <property type="project" value="InterPro"/>
</dbReference>
<dbReference type="InterPro" id="IPR008918">
    <property type="entry name" value="HhH2"/>
</dbReference>